<feature type="compositionally biased region" description="Polar residues" evidence="1">
    <location>
        <begin position="123"/>
        <end position="132"/>
    </location>
</feature>
<gene>
    <name evidence="2" type="ORF">PRUPE_8G054700</name>
</gene>
<feature type="region of interest" description="Disordered" evidence="1">
    <location>
        <begin position="93"/>
        <end position="132"/>
    </location>
</feature>
<accession>A0A251MTL4</accession>
<dbReference type="Gramene" id="ONH90447">
    <property type="protein sequence ID" value="ONH90447"/>
    <property type="gene ID" value="PRUPE_8G054700"/>
</dbReference>
<sequence length="132" mass="14149">MPTETQDQEWTVVANRKGKAKMQVRMYERDGRTFREVAEGIKFTEEGGSLAAGAKGQGSSLSSKGHGKAVMTASAQSQEGSSAFTAFAYKSPKKRACDDDVVKEDSLPSFGINGESLREADTSVRTSPNPIP</sequence>
<evidence type="ECO:0000313" key="3">
    <source>
        <dbReference type="Proteomes" id="UP000006882"/>
    </source>
</evidence>
<feature type="region of interest" description="Disordered" evidence="1">
    <location>
        <begin position="50"/>
        <end position="77"/>
    </location>
</feature>
<feature type="compositionally biased region" description="Basic and acidic residues" evidence="1">
    <location>
        <begin position="95"/>
        <end position="106"/>
    </location>
</feature>
<dbReference type="Proteomes" id="UP000006882">
    <property type="component" value="Chromosome G8"/>
</dbReference>
<proteinExistence type="predicted"/>
<dbReference type="AlphaFoldDB" id="A0A251MTL4"/>
<evidence type="ECO:0000313" key="2">
    <source>
        <dbReference type="EMBL" id="ONH90447.1"/>
    </source>
</evidence>
<dbReference type="EMBL" id="CM007658">
    <property type="protein sequence ID" value="ONH90447.1"/>
    <property type="molecule type" value="Genomic_DNA"/>
</dbReference>
<protein>
    <submittedName>
        <fullName evidence="2">Uncharacterized protein</fullName>
    </submittedName>
</protein>
<evidence type="ECO:0000256" key="1">
    <source>
        <dbReference type="SAM" id="MobiDB-lite"/>
    </source>
</evidence>
<reference evidence="2 3" key="1">
    <citation type="journal article" date="2013" name="Nat. Genet.">
        <title>The high-quality draft genome of peach (Prunus persica) identifies unique patterns of genetic diversity, domestication and genome evolution.</title>
        <authorList>
            <consortium name="International Peach Genome Initiative"/>
            <person name="Verde I."/>
            <person name="Abbott A.G."/>
            <person name="Scalabrin S."/>
            <person name="Jung S."/>
            <person name="Shu S."/>
            <person name="Marroni F."/>
            <person name="Zhebentyayeva T."/>
            <person name="Dettori M.T."/>
            <person name="Grimwood J."/>
            <person name="Cattonaro F."/>
            <person name="Zuccolo A."/>
            <person name="Rossini L."/>
            <person name="Jenkins J."/>
            <person name="Vendramin E."/>
            <person name="Meisel L.A."/>
            <person name="Decroocq V."/>
            <person name="Sosinski B."/>
            <person name="Prochnik S."/>
            <person name="Mitros T."/>
            <person name="Policriti A."/>
            <person name="Cipriani G."/>
            <person name="Dondini L."/>
            <person name="Ficklin S."/>
            <person name="Goodstein D.M."/>
            <person name="Xuan P."/>
            <person name="Del Fabbro C."/>
            <person name="Aramini V."/>
            <person name="Copetti D."/>
            <person name="Gonzalez S."/>
            <person name="Horner D.S."/>
            <person name="Falchi R."/>
            <person name="Lucas S."/>
            <person name="Mica E."/>
            <person name="Maldonado J."/>
            <person name="Lazzari B."/>
            <person name="Bielenberg D."/>
            <person name="Pirona R."/>
            <person name="Miculan M."/>
            <person name="Barakat A."/>
            <person name="Testolin R."/>
            <person name="Stella A."/>
            <person name="Tartarini S."/>
            <person name="Tonutti P."/>
            <person name="Arus P."/>
            <person name="Orellana A."/>
            <person name="Wells C."/>
            <person name="Main D."/>
            <person name="Vizzotto G."/>
            <person name="Silva H."/>
            <person name="Salamini F."/>
            <person name="Schmutz J."/>
            <person name="Morgante M."/>
            <person name="Rokhsar D.S."/>
        </authorList>
    </citation>
    <scope>NUCLEOTIDE SEQUENCE [LARGE SCALE GENOMIC DNA]</scope>
    <source>
        <strain evidence="3">cv. Nemared</strain>
    </source>
</reference>
<organism evidence="2 3">
    <name type="scientific">Prunus persica</name>
    <name type="common">Peach</name>
    <name type="synonym">Amygdalus persica</name>
    <dbReference type="NCBI Taxonomy" id="3760"/>
    <lineage>
        <taxon>Eukaryota</taxon>
        <taxon>Viridiplantae</taxon>
        <taxon>Streptophyta</taxon>
        <taxon>Embryophyta</taxon>
        <taxon>Tracheophyta</taxon>
        <taxon>Spermatophyta</taxon>
        <taxon>Magnoliopsida</taxon>
        <taxon>eudicotyledons</taxon>
        <taxon>Gunneridae</taxon>
        <taxon>Pentapetalae</taxon>
        <taxon>rosids</taxon>
        <taxon>fabids</taxon>
        <taxon>Rosales</taxon>
        <taxon>Rosaceae</taxon>
        <taxon>Amygdaloideae</taxon>
        <taxon>Amygdaleae</taxon>
        <taxon>Prunus</taxon>
    </lineage>
</organism>
<name>A0A251MTL4_PRUPE</name>
<keyword evidence="3" id="KW-1185">Reference proteome</keyword>